<sequence length="117" mass="12701">MRIDSFNAGYNPERSGRTGNALTPYPEVQRQVEQQRQQPVSPALTQGLDNLARTRRAEAGTASGEILPARTQNYGEFSELRPQVSSRAAQALASYASTSAMVVQSDAQEVLGLDLYA</sequence>
<dbReference type="RefSeq" id="WP_101193433.1">
    <property type="nucleotide sequence ID" value="NZ_PIYS01000015.1"/>
</dbReference>
<organism evidence="2 3">
    <name type="scientific">Pseudomonas fluvialis</name>
    <dbReference type="NCBI Taxonomy" id="1793966"/>
    <lineage>
        <taxon>Bacteria</taxon>
        <taxon>Pseudomonadati</taxon>
        <taxon>Pseudomonadota</taxon>
        <taxon>Gammaproteobacteria</taxon>
        <taxon>Pseudomonadales</taxon>
        <taxon>Pseudomonadaceae</taxon>
        <taxon>Pseudomonas</taxon>
    </lineage>
</organism>
<evidence type="ECO:0000256" key="1">
    <source>
        <dbReference type="SAM" id="MobiDB-lite"/>
    </source>
</evidence>
<evidence type="ECO:0000313" key="3">
    <source>
        <dbReference type="Proteomes" id="UP000242861"/>
    </source>
</evidence>
<reference evidence="3" key="1">
    <citation type="submission" date="2017-12" db="EMBL/GenBank/DDBJ databases">
        <authorList>
            <person name="Yu X.-Y."/>
        </authorList>
    </citation>
    <scope>NUCLEOTIDE SEQUENCE [LARGE SCALE GENOMIC DNA]</scope>
    <source>
        <strain evidence="3">ZYSR67-Z</strain>
    </source>
</reference>
<proteinExistence type="predicted"/>
<gene>
    <name evidence="2" type="ORF">CW360_08765</name>
</gene>
<dbReference type="AlphaFoldDB" id="A0A2I0CQ90"/>
<comment type="caution">
    <text evidence="2">The sequence shown here is derived from an EMBL/GenBank/DDBJ whole genome shotgun (WGS) entry which is preliminary data.</text>
</comment>
<evidence type="ECO:0000313" key="2">
    <source>
        <dbReference type="EMBL" id="PKF71233.1"/>
    </source>
</evidence>
<name>A0A2I0CQ90_9PSED</name>
<dbReference type="EMBL" id="PIYS01000015">
    <property type="protein sequence ID" value="PKF71233.1"/>
    <property type="molecule type" value="Genomic_DNA"/>
</dbReference>
<accession>A0A2I0CQ90</accession>
<feature type="region of interest" description="Disordered" evidence="1">
    <location>
        <begin position="1"/>
        <end position="23"/>
    </location>
</feature>
<protein>
    <submittedName>
        <fullName evidence="2">Uncharacterized protein</fullName>
    </submittedName>
</protein>
<dbReference type="Proteomes" id="UP000242861">
    <property type="component" value="Unassembled WGS sequence"/>
</dbReference>